<comment type="caution">
    <text evidence="2">The sequence shown here is derived from an EMBL/GenBank/DDBJ whole genome shotgun (WGS) entry which is preliminary data.</text>
</comment>
<evidence type="ECO:0000313" key="3">
    <source>
        <dbReference type="Proteomes" id="UP001221686"/>
    </source>
</evidence>
<keyword evidence="1" id="KW-0472">Membrane</keyword>
<dbReference type="EMBL" id="JAQNDL010000001">
    <property type="protein sequence ID" value="MDC0718304.1"/>
    <property type="molecule type" value="Genomic_DNA"/>
</dbReference>
<accession>A0ABT5DXF1</accession>
<reference evidence="2 3" key="1">
    <citation type="submission" date="2022-11" db="EMBL/GenBank/DDBJ databases">
        <title>Minimal conservation of predation-associated metabolite biosynthetic gene clusters underscores biosynthetic potential of Myxococcota including descriptions for ten novel species: Archangium lansinium sp. nov., Myxococcus landrumus sp. nov., Nannocystis bai.</title>
        <authorList>
            <person name="Ahearne A."/>
            <person name="Stevens C."/>
            <person name="Dowd S."/>
        </authorList>
    </citation>
    <scope>NUCLEOTIDE SEQUENCE [LARGE SCALE GENOMIC DNA]</scope>
    <source>
        <strain evidence="2 3">BB15-2</strain>
    </source>
</reference>
<feature type="transmembrane region" description="Helical" evidence="1">
    <location>
        <begin position="109"/>
        <end position="128"/>
    </location>
</feature>
<dbReference type="RefSeq" id="WP_272086783.1">
    <property type="nucleotide sequence ID" value="NZ_JAQNDL010000001.1"/>
</dbReference>
<evidence type="ECO:0008006" key="4">
    <source>
        <dbReference type="Google" id="ProtNLM"/>
    </source>
</evidence>
<protein>
    <recommendedName>
        <fullName evidence="4">DUF4440 domain-containing protein</fullName>
    </recommendedName>
</protein>
<evidence type="ECO:0000313" key="2">
    <source>
        <dbReference type="EMBL" id="MDC0718304.1"/>
    </source>
</evidence>
<keyword evidence="1" id="KW-0812">Transmembrane</keyword>
<gene>
    <name evidence="2" type="ORF">POL25_15460</name>
</gene>
<keyword evidence="3" id="KW-1185">Reference proteome</keyword>
<dbReference type="Proteomes" id="UP001221686">
    <property type="component" value="Unassembled WGS sequence"/>
</dbReference>
<proteinExistence type="predicted"/>
<evidence type="ECO:0000256" key="1">
    <source>
        <dbReference type="SAM" id="Phobius"/>
    </source>
</evidence>
<organism evidence="2 3">
    <name type="scientific">Nannocystis bainbridge</name>
    <dbReference type="NCBI Taxonomy" id="2995303"/>
    <lineage>
        <taxon>Bacteria</taxon>
        <taxon>Pseudomonadati</taxon>
        <taxon>Myxococcota</taxon>
        <taxon>Polyangia</taxon>
        <taxon>Nannocystales</taxon>
        <taxon>Nannocystaceae</taxon>
        <taxon>Nannocystis</taxon>
    </lineage>
</organism>
<name>A0ABT5DXF1_9BACT</name>
<sequence length="267" mass="29575">MSRSQDLSKLLAKTLSVEEMRQLSRELPDGHVLKLNILEGNLTRSSFASDLVEVLVRHKMLDSALFERWVERVPGQREAIEDVARAWDITLPLTVVNHSRVPRGRRGKMLGVGGALVLLVVGIGSSFVQRGSERVCFAGRDGVPELAHAACATYLDTIRAYNERDLARYHAGFAAPMECFYDHTNAEIGQRRSELRGSLDVAPASVSFLRVEGADRVVLCDLGVYDRGDGKGRKPHNKVIVMTQRGGEWKIAVETSREAAKCYQSPC</sequence>
<keyword evidence="1" id="KW-1133">Transmembrane helix</keyword>